<dbReference type="PANTHER" id="PTHR30472:SF24">
    <property type="entry name" value="FERRIC ENTEROBACTIN TRANSPORT SYSTEM PERMEASE PROTEIN FEPG"/>
    <property type="match status" value="1"/>
</dbReference>
<dbReference type="RefSeq" id="WP_093175820.1">
    <property type="nucleotide sequence ID" value="NZ_FNCN01000052.1"/>
</dbReference>
<organism evidence="9 10">
    <name type="scientific">Sinosporangium album</name>
    <dbReference type="NCBI Taxonomy" id="504805"/>
    <lineage>
        <taxon>Bacteria</taxon>
        <taxon>Bacillati</taxon>
        <taxon>Actinomycetota</taxon>
        <taxon>Actinomycetes</taxon>
        <taxon>Streptosporangiales</taxon>
        <taxon>Streptosporangiaceae</taxon>
        <taxon>Sinosporangium</taxon>
    </lineage>
</organism>
<dbReference type="Proteomes" id="UP000198923">
    <property type="component" value="Unassembled WGS sequence"/>
</dbReference>
<dbReference type="InterPro" id="IPR037294">
    <property type="entry name" value="ABC_BtuC-like"/>
</dbReference>
<evidence type="ECO:0000256" key="4">
    <source>
        <dbReference type="ARBA" id="ARBA00022475"/>
    </source>
</evidence>
<feature type="transmembrane region" description="Helical" evidence="8">
    <location>
        <begin position="123"/>
        <end position="142"/>
    </location>
</feature>
<sequence length="362" mass="37180">MKTQTPPSSEGYGTALPFGRPVRVARRGPFSLRLDLRVTALCLGLLAVVTTVSVFALTTGEFGITPTEVLQALSGEGSRKAQLVVVEWRLPRVALAVLGGLALGASGAIFQSLTRNPLGSPDVIGFNTGAYTGAVTVIMILGGTYYQVAAGALVGGIATAAVVYILAYKRGVQGFRLIIVGIGISTLLSSVNTWMLIKADLDTALAAATWGAGSLGGVGHEHLIPVAAVLAAILPIAAVLGRPMRILEMGDDTARGMGLRVEPLRLTLIVTGVALTAVITAATGPIAFIALAAPQLARRLARTPGTAVLPSALMGAALLATSDLVAQRAFAPSQLPVGVVTVTIGGAYLVWLLLGEARRHRT</sequence>
<feature type="transmembrane region" description="Helical" evidence="8">
    <location>
        <begin position="223"/>
        <end position="243"/>
    </location>
</feature>
<keyword evidence="3" id="KW-0813">Transport</keyword>
<feature type="transmembrane region" description="Helical" evidence="8">
    <location>
        <begin position="264"/>
        <end position="293"/>
    </location>
</feature>
<evidence type="ECO:0000256" key="7">
    <source>
        <dbReference type="ARBA" id="ARBA00023136"/>
    </source>
</evidence>
<gene>
    <name evidence="9" type="ORF">SAMN05421505_15217</name>
</gene>
<dbReference type="Pfam" id="PF01032">
    <property type="entry name" value="FecCD"/>
    <property type="match status" value="1"/>
</dbReference>
<protein>
    <submittedName>
        <fullName evidence="9">Iron complex transport system permease protein</fullName>
    </submittedName>
</protein>
<keyword evidence="10" id="KW-1185">Reference proteome</keyword>
<feature type="transmembrane region" description="Helical" evidence="8">
    <location>
        <begin position="175"/>
        <end position="197"/>
    </location>
</feature>
<name>A0A1G8KLS6_9ACTN</name>
<dbReference type="EMBL" id="FNCN01000052">
    <property type="protein sequence ID" value="SDI44336.1"/>
    <property type="molecule type" value="Genomic_DNA"/>
</dbReference>
<dbReference type="GO" id="GO:0033214">
    <property type="term" value="P:siderophore-iron import into cell"/>
    <property type="evidence" value="ECO:0007669"/>
    <property type="project" value="TreeGrafter"/>
</dbReference>
<keyword evidence="5 8" id="KW-0812">Transmembrane</keyword>
<keyword evidence="7 8" id="KW-0472">Membrane</keyword>
<evidence type="ECO:0000256" key="2">
    <source>
        <dbReference type="ARBA" id="ARBA00007935"/>
    </source>
</evidence>
<dbReference type="Gene3D" id="1.10.3470.10">
    <property type="entry name" value="ABC transporter involved in vitamin B12 uptake, BtuC"/>
    <property type="match status" value="1"/>
</dbReference>
<reference evidence="9 10" key="1">
    <citation type="submission" date="2016-10" db="EMBL/GenBank/DDBJ databases">
        <authorList>
            <person name="de Groot N.N."/>
        </authorList>
    </citation>
    <scope>NUCLEOTIDE SEQUENCE [LARGE SCALE GENOMIC DNA]</scope>
    <source>
        <strain evidence="9 10">CPCC 201354</strain>
    </source>
</reference>
<dbReference type="PANTHER" id="PTHR30472">
    <property type="entry name" value="FERRIC ENTEROBACTIN TRANSPORT SYSTEM PERMEASE PROTEIN"/>
    <property type="match status" value="1"/>
</dbReference>
<dbReference type="OrthoDB" id="4455417at2"/>
<dbReference type="InterPro" id="IPR000522">
    <property type="entry name" value="ABC_transptr_permease_BtuC"/>
</dbReference>
<feature type="transmembrane region" description="Helical" evidence="8">
    <location>
        <begin position="337"/>
        <end position="354"/>
    </location>
</feature>
<comment type="subcellular location">
    <subcellularLocation>
        <location evidence="1">Cell membrane</location>
        <topology evidence="1">Multi-pass membrane protein</topology>
    </subcellularLocation>
</comment>
<proteinExistence type="inferred from homology"/>
<keyword evidence="4" id="KW-1003">Cell membrane</keyword>
<dbReference type="SUPFAM" id="SSF81345">
    <property type="entry name" value="ABC transporter involved in vitamin B12 uptake, BtuC"/>
    <property type="match status" value="1"/>
</dbReference>
<evidence type="ECO:0000256" key="8">
    <source>
        <dbReference type="SAM" id="Phobius"/>
    </source>
</evidence>
<feature type="transmembrane region" description="Helical" evidence="8">
    <location>
        <begin position="93"/>
        <end position="111"/>
    </location>
</feature>
<evidence type="ECO:0000313" key="10">
    <source>
        <dbReference type="Proteomes" id="UP000198923"/>
    </source>
</evidence>
<dbReference type="GO" id="GO:0022857">
    <property type="term" value="F:transmembrane transporter activity"/>
    <property type="evidence" value="ECO:0007669"/>
    <property type="project" value="InterPro"/>
</dbReference>
<dbReference type="STRING" id="504805.SAMN05421505_15217"/>
<evidence type="ECO:0000313" key="9">
    <source>
        <dbReference type="EMBL" id="SDI44336.1"/>
    </source>
</evidence>
<evidence type="ECO:0000256" key="1">
    <source>
        <dbReference type="ARBA" id="ARBA00004651"/>
    </source>
</evidence>
<dbReference type="GO" id="GO:0005886">
    <property type="term" value="C:plasma membrane"/>
    <property type="evidence" value="ECO:0007669"/>
    <property type="project" value="UniProtKB-SubCell"/>
</dbReference>
<evidence type="ECO:0000256" key="3">
    <source>
        <dbReference type="ARBA" id="ARBA00022448"/>
    </source>
</evidence>
<accession>A0A1G8KLS6</accession>
<dbReference type="CDD" id="cd06550">
    <property type="entry name" value="TM_ABC_iron-siderophores_like"/>
    <property type="match status" value="1"/>
</dbReference>
<evidence type="ECO:0000256" key="6">
    <source>
        <dbReference type="ARBA" id="ARBA00022989"/>
    </source>
</evidence>
<evidence type="ECO:0000256" key="5">
    <source>
        <dbReference type="ARBA" id="ARBA00022692"/>
    </source>
</evidence>
<comment type="similarity">
    <text evidence="2">Belongs to the binding-protein-dependent transport system permease family. FecCD subfamily.</text>
</comment>
<feature type="transmembrane region" description="Helical" evidence="8">
    <location>
        <begin position="148"/>
        <end position="168"/>
    </location>
</feature>
<dbReference type="AlphaFoldDB" id="A0A1G8KLS6"/>
<keyword evidence="6 8" id="KW-1133">Transmembrane helix</keyword>
<feature type="transmembrane region" description="Helical" evidence="8">
    <location>
        <begin position="36"/>
        <end position="57"/>
    </location>
</feature>